<dbReference type="PANTHER" id="PTHR30217:SF6">
    <property type="entry name" value="TRNA HYDROXYLATION PROTEIN P"/>
    <property type="match status" value="1"/>
</dbReference>
<evidence type="ECO:0000256" key="3">
    <source>
        <dbReference type="ARBA" id="ARBA00038374"/>
    </source>
</evidence>
<dbReference type="PANTHER" id="PTHR30217">
    <property type="entry name" value="PEPTIDASE U32 FAMILY"/>
    <property type="match status" value="1"/>
</dbReference>
<evidence type="ECO:0000256" key="2">
    <source>
        <dbReference type="ARBA" id="ARBA00022801"/>
    </source>
</evidence>
<dbReference type="InterPro" id="IPR051454">
    <property type="entry name" value="RNA/ubiquinone_mod_enzymes"/>
</dbReference>
<keyword evidence="2" id="KW-0378">Hydrolase</keyword>
<gene>
    <name evidence="4" type="ORF">IAC77_00380</name>
</gene>
<organism evidence="4 5">
    <name type="scientific">Candidatus Enterousia excrementavium</name>
    <dbReference type="NCBI Taxonomy" id="2840789"/>
    <lineage>
        <taxon>Bacteria</taxon>
        <taxon>Pseudomonadati</taxon>
        <taxon>Pseudomonadota</taxon>
        <taxon>Alphaproteobacteria</taxon>
        <taxon>Candidatus Enterousia</taxon>
    </lineage>
</organism>
<evidence type="ECO:0000256" key="1">
    <source>
        <dbReference type="ARBA" id="ARBA00022670"/>
    </source>
</evidence>
<comment type="similarity">
    <text evidence="3">Belongs to the peptidase U32 family.</text>
</comment>
<reference evidence="4" key="1">
    <citation type="submission" date="2020-10" db="EMBL/GenBank/DDBJ databases">
        <authorList>
            <person name="Gilroy R."/>
        </authorList>
    </citation>
    <scope>NUCLEOTIDE SEQUENCE</scope>
    <source>
        <strain evidence="4">B1-16210</strain>
    </source>
</reference>
<dbReference type="Gene3D" id="2.40.30.10">
    <property type="entry name" value="Translation factors"/>
    <property type="match status" value="1"/>
</dbReference>
<dbReference type="EMBL" id="JADINE010000004">
    <property type="protein sequence ID" value="MBO8406904.1"/>
    <property type="molecule type" value="Genomic_DNA"/>
</dbReference>
<protein>
    <submittedName>
        <fullName evidence="4">U32 family peptidase C-terminal domain-containing protein</fullName>
    </submittedName>
</protein>
<accession>A0A940DF07</accession>
<reference evidence="4" key="2">
    <citation type="journal article" date="2021" name="PeerJ">
        <title>Extensive microbial diversity within the chicken gut microbiome revealed by metagenomics and culture.</title>
        <authorList>
            <person name="Gilroy R."/>
            <person name="Ravi A."/>
            <person name="Getino M."/>
            <person name="Pursley I."/>
            <person name="Horton D.L."/>
            <person name="Alikhan N.F."/>
            <person name="Baker D."/>
            <person name="Gharbi K."/>
            <person name="Hall N."/>
            <person name="Watson M."/>
            <person name="Adriaenssens E.M."/>
            <person name="Foster-Nyarko E."/>
            <person name="Jarju S."/>
            <person name="Secka A."/>
            <person name="Antonio M."/>
            <person name="Oren A."/>
            <person name="Chaudhuri R.R."/>
            <person name="La Ragione R."/>
            <person name="Hildebrand F."/>
            <person name="Pallen M.J."/>
        </authorList>
    </citation>
    <scope>NUCLEOTIDE SEQUENCE</scope>
    <source>
        <strain evidence="4">B1-16210</strain>
    </source>
</reference>
<dbReference type="PROSITE" id="PS01276">
    <property type="entry name" value="PEPTIDASE_U32"/>
    <property type="match status" value="1"/>
</dbReference>
<evidence type="ECO:0000313" key="5">
    <source>
        <dbReference type="Proteomes" id="UP000721442"/>
    </source>
</evidence>
<dbReference type="AlphaFoldDB" id="A0A940DF07"/>
<dbReference type="Proteomes" id="UP000721442">
    <property type="component" value="Unassembled WGS sequence"/>
</dbReference>
<comment type="caution">
    <text evidence="4">The sequence shown here is derived from an EMBL/GenBank/DDBJ whole genome shotgun (WGS) entry which is preliminary data.</text>
</comment>
<sequence>MIKLPELLAPAGTLDAFKTAILYGADAIYAGLPGFSMRARAKITTDEVRTGIELAHSAGRKVYLAFNLFAHERDFENMSRVSDVINYLRPDALIISDPGVMLWVREHHPDMPIHVSTQANICSAASVKFWQNAGARLCVLAREVSHPEFKIIREKCPDMGLEIFVHGAMCMSYSGRCLLSNFITGRPANRGACAQLCRWKYDVVLREHETGIEMPIEEDERGAYIMNARDLCLMPRLGEVIASRPDSLKIEGRNRSEYYVGAVVHAYRAALDAYARNPDSFDPAPFMAELNRLEVRGYTTAFFDGPAGPDAQNYETARSTSDYHAAGVITATDNEKITLELRNEIRSGDTINFIVPRSDVNISVKLEKIINAKNGDALPKLSAGQRNSLLIPRAWICGTSDALVPYTLAYKTKISQMPV</sequence>
<proteinExistence type="inferred from homology"/>
<dbReference type="GO" id="GO:0006508">
    <property type="term" value="P:proteolysis"/>
    <property type="evidence" value="ECO:0007669"/>
    <property type="project" value="UniProtKB-KW"/>
</dbReference>
<keyword evidence="1" id="KW-0645">Protease</keyword>
<name>A0A940DF07_9PROT</name>
<dbReference type="GO" id="GO:0008233">
    <property type="term" value="F:peptidase activity"/>
    <property type="evidence" value="ECO:0007669"/>
    <property type="project" value="UniProtKB-KW"/>
</dbReference>
<dbReference type="Pfam" id="PF01136">
    <property type="entry name" value="Peptidase_U32"/>
    <property type="match status" value="1"/>
</dbReference>
<evidence type="ECO:0000313" key="4">
    <source>
        <dbReference type="EMBL" id="MBO8406904.1"/>
    </source>
</evidence>
<dbReference type="InterPro" id="IPR001539">
    <property type="entry name" value="Peptidase_U32"/>
</dbReference>